<evidence type="ECO:0000256" key="2">
    <source>
        <dbReference type="ARBA" id="ARBA00022670"/>
    </source>
</evidence>
<dbReference type="GO" id="GO:0006508">
    <property type="term" value="P:proteolysis"/>
    <property type="evidence" value="ECO:0007669"/>
    <property type="project" value="UniProtKB-KW"/>
</dbReference>
<evidence type="ECO:0000313" key="8">
    <source>
        <dbReference type="EMBL" id="OIP03605.1"/>
    </source>
</evidence>
<dbReference type="EMBL" id="MNXQ01000031">
    <property type="protein sequence ID" value="OIP03605.1"/>
    <property type="molecule type" value="Genomic_DNA"/>
</dbReference>
<dbReference type="GO" id="GO:0030288">
    <property type="term" value="C:outer membrane-bounded periplasmic space"/>
    <property type="evidence" value="ECO:0007669"/>
    <property type="project" value="TreeGrafter"/>
</dbReference>
<dbReference type="SUPFAM" id="SSF50156">
    <property type="entry name" value="PDZ domain-like"/>
    <property type="match status" value="1"/>
</dbReference>
<dbReference type="Pfam" id="PF00595">
    <property type="entry name" value="PDZ"/>
    <property type="match status" value="1"/>
</dbReference>
<keyword evidence="3 5" id="KW-0378">Hydrolase</keyword>
<comment type="similarity">
    <text evidence="1 5">Belongs to the peptidase S41A family.</text>
</comment>
<evidence type="ECO:0000256" key="1">
    <source>
        <dbReference type="ARBA" id="ARBA00009179"/>
    </source>
</evidence>
<feature type="domain" description="PDZ" evidence="6">
    <location>
        <begin position="106"/>
        <end position="183"/>
    </location>
</feature>
<sequence length="396" mass="43103">MKISLKQIRVGITVLSLMLLSGLAGFRLGNDKIEKSLDKSEIDLGLFWQVWDKLGESYLIKENLKPKEMVWGAIKGMTASLGDPYTVFLPPEDNQSTKEELNGAFEGVGIELGFKDKTLIVVAPLAGMPAEAAGIKAGDYIFHIKDELKGADTETTDMSLPEAVKLIRGKKGTEVALTVLHEGETETKVIKLKRDTIVIKSVALEWQGEGKNAAWLKLSRFGDRTQSEWDEAVSEILKHNQLKGIILDLRNNPGGYLNGAVALASEFLKPGLIVVKQESAKGETETFSVTKAGRLLTQPLVVLVNKGSASSSEILSGALRDNQRAKLIGEKTFGKGTIQEALDVAEGAGLHVTTAKWLLPLGQWVNETKGITPEIEVQDDKTTAKDEVMEKALENL</sequence>
<dbReference type="FunFam" id="2.30.42.10:FF:000063">
    <property type="entry name" value="Peptidase, S41 family"/>
    <property type="match status" value="1"/>
</dbReference>
<dbReference type="GO" id="GO:0004175">
    <property type="term" value="F:endopeptidase activity"/>
    <property type="evidence" value="ECO:0007669"/>
    <property type="project" value="TreeGrafter"/>
</dbReference>
<proteinExistence type="inferred from homology"/>
<evidence type="ECO:0008006" key="10">
    <source>
        <dbReference type="Google" id="ProtNLM"/>
    </source>
</evidence>
<dbReference type="CDD" id="cd07560">
    <property type="entry name" value="Peptidase_S41_CPP"/>
    <property type="match status" value="1"/>
</dbReference>
<protein>
    <recommendedName>
        <fullName evidence="10">PDZ domain-containing protein</fullName>
    </recommendedName>
</protein>
<keyword evidence="4 5" id="KW-0720">Serine protease</keyword>
<keyword evidence="2 5" id="KW-0645">Protease</keyword>
<dbReference type="NCBIfam" id="TIGR00225">
    <property type="entry name" value="prc"/>
    <property type="match status" value="1"/>
</dbReference>
<dbReference type="PANTHER" id="PTHR32060:SF22">
    <property type="entry name" value="CARBOXYL-TERMINAL-PROCESSING PEPTIDASE 3, CHLOROPLASTIC"/>
    <property type="match status" value="1"/>
</dbReference>
<evidence type="ECO:0000313" key="9">
    <source>
        <dbReference type="Proteomes" id="UP000183605"/>
    </source>
</evidence>
<dbReference type="CDD" id="cd06782">
    <property type="entry name" value="cpPDZ_CPP-like"/>
    <property type="match status" value="1"/>
</dbReference>
<evidence type="ECO:0000259" key="6">
    <source>
        <dbReference type="SMART" id="SM00228"/>
    </source>
</evidence>
<dbReference type="Pfam" id="PF03572">
    <property type="entry name" value="Peptidase_S41"/>
    <property type="match status" value="1"/>
</dbReference>
<dbReference type="GO" id="GO:0007165">
    <property type="term" value="P:signal transduction"/>
    <property type="evidence" value="ECO:0007669"/>
    <property type="project" value="TreeGrafter"/>
</dbReference>
<dbReference type="GO" id="GO:0008236">
    <property type="term" value="F:serine-type peptidase activity"/>
    <property type="evidence" value="ECO:0007669"/>
    <property type="project" value="UniProtKB-KW"/>
</dbReference>
<dbReference type="InterPro" id="IPR029045">
    <property type="entry name" value="ClpP/crotonase-like_dom_sf"/>
</dbReference>
<feature type="domain" description="Tail specific protease" evidence="7">
    <location>
        <begin position="185"/>
        <end position="378"/>
    </location>
</feature>
<dbReference type="SMART" id="SM00245">
    <property type="entry name" value="TSPc"/>
    <property type="match status" value="1"/>
</dbReference>
<organism evidence="8 9">
    <name type="scientific">Candidatus Beckwithbacteria bacterium CG2_30_44_31</name>
    <dbReference type="NCBI Taxonomy" id="1805035"/>
    <lineage>
        <taxon>Bacteria</taxon>
        <taxon>Candidatus Beckwithiibacteriota</taxon>
    </lineage>
</organism>
<dbReference type="SUPFAM" id="SSF52096">
    <property type="entry name" value="ClpP/crotonase"/>
    <property type="match status" value="1"/>
</dbReference>
<dbReference type="PANTHER" id="PTHR32060">
    <property type="entry name" value="TAIL-SPECIFIC PROTEASE"/>
    <property type="match status" value="1"/>
</dbReference>
<dbReference type="Gene3D" id="3.90.226.10">
    <property type="entry name" value="2-enoyl-CoA Hydratase, Chain A, domain 1"/>
    <property type="match status" value="1"/>
</dbReference>
<name>A0A1J5AWV9_9BACT</name>
<dbReference type="SMART" id="SM00228">
    <property type="entry name" value="PDZ"/>
    <property type="match status" value="1"/>
</dbReference>
<dbReference type="InterPro" id="IPR005151">
    <property type="entry name" value="Tail-specific_protease"/>
</dbReference>
<evidence type="ECO:0000256" key="5">
    <source>
        <dbReference type="RuleBase" id="RU004404"/>
    </source>
</evidence>
<dbReference type="AlphaFoldDB" id="A0A1J5AWV9"/>
<dbReference type="Gene3D" id="2.30.42.10">
    <property type="match status" value="1"/>
</dbReference>
<dbReference type="InterPro" id="IPR036034">
    <property type="entry name" value="PDZ_sf"/>
</dbReference>
<comment type="caution">
    <text evidence="8">The sequence shown here is derived from an EMBL/GenBank/DDBJ whole genome shotgun (WGS) entry which is preliminary data.</text>
</comment>
<evidence type="ECO:0000256" key="3">
    <source>
        <dbReference type="ARBA" id="ARBA00022801"/>
    </source>
</evidence>
<reference evidence="8 9" key="1">
    <citation type="journal article" date="2016" name="Environ. Microbiol.">
        <title>Genomic resolution of a cold subsurface aquifer community provides metabolic insights for novel microbes adapted to high CO concentrations.</title>
        <authorList>
            <person name="Probst A.J."/>
            <person name="Castelle C.J."/>
            <person name="Singh A."/>
            <person name="Brown C.T."/>
            <person name="Anantharaman K."/>
            <person name="Sharon I."/>
            <person name="Hug L.A."/>
            <person name="Burstein D."/>
            <person name="Emerson J.B."/>
            <person name="Thomas B.C."/>
            <person name="Banfield J.F."/>
        </authorList>
    </citation>
    <scope>NUCLEOTIDE SEQUENCE [LARGE SCALE GENOMIC DNA]</scope>
    <source>
        <strain evidence="8">CG2_30_44_31</strain>
    </source>
</reference>
<dbReference type="InterPro" id="IPR004447">
    <property type="entry name" value="Peptidase_S41A"/>
</dbReference>
<dbReference type="InterPro" id="IPR001478">
    <property type="entry name" value="PDZ"/>
</dbReference>
<accession>A0A1J5AWV9</accession>
<dbReference type="Proteomes" id="UP000183605">
    <property type="component" value="Unassembled WGS sequence"/>
</dbReference>
<evidence type="ECO:0000256" key="4">
    <source>
        <dbReference type="ARBA" id="ARBA00022825"/>
    </source>
</evidence>
<gene>
    <name evidence="8" type="ORF">AUK18_01625</name>
</gene>
<dbReference type="Gene3D" id="3.30.750.44">
    <property type="match status" value="1"/>
</dbReference>
<evidence type="ECO:0000259" key="7">
    <source>
        <dbReference type="SMART" id="SM00245"/>
    </source>
</evidence>